<dbReference type="EMBL" id="CADCUB010000104">
    <property type="protein sequence ID" value="CAA9335904.1"/>
    <property type="molecule type" value="Genomic_DNA"/>
</dbReference>
<dbReference type="PRINTS" id="PR00469">
    <property type="entry name" value="PNDRDTASEII"/>
</dbReference>
<keyword evidence="1" id="KW-0285">Flavoprotein</keyword>
<evidence type="ECO:0000313" key="5">
    <source>
        <dbReference type="EMBL" id="CAA9335904.1"/>
    </source>
</evidence>
<feature type="domain" description="FAD/NAD(P)-binding" evidence="4">
    <location>
        <begin position="13"/>
        <end position="289"/>
    </location>
</feature>
<reference evidence="5" key="1">
    <citation type="submission" date="2020-02" db="EMBL/GenBank/DDBJ databases">
        <authorList>
            <person name="Meier V. D."/>
        </authorList>
    </citation>
    <scope>NUCLEOTIDE SEQUENCE</scope>
    <source>
        <strain evidence="5">AVDCRST_MAG07</strain>
    </source>
</reference>
<protein>
    <submittedName>
        <fullName evidence="5">Thioredoxin reductase</fullName>
        <ecNumber evidence="5">1.8.1.9</ecNumber>
    </submittedName>
</protein>
<name>A0A6J4LMH1_9ACTN</name>
<dbReference type="SUPFAM" id="SSF51905">
    <property type="entry name" value="FAD/NAD(P)-binding domain"/>
    <property type="match status" value="1"/>
</dbReference>
<evidence type="ECO:0000256" key="3">
    <source>
        <dbReference type="ARBA" id="ARBA00048132"/>
    </source>
</evidence>
<accession>A0A6J4LMH1</accession>
<evidence type="ECO:0000256" key="2">
    <source>
        <dbReference type="ARBA" id="ARBA00023002"/>
    </source>
</evidence>
<dbReference type="PANTHER" id="PTHR48105">
    <property type="entry name" value="THIOREDOXIN REDUCTASE 1-RELATED-RELATED"/>
    <property type="match status" value="1"/>
</dbReference>
<dbReference type="Gene3D" id="3.50.50.60">
    <property type="entry name" value="FAD/NAD(P)-binding domain"/>
    <property type="match status" value="2"/>
</dbReference>
<dbReference type="EC" id="1.8.1.9" evidence="5"/>
<proteinExistence type="predicted"/>
<keyword evidence="2 5" id="KW-0560">Oxidoreductase</keyword>
<dbReference type="PRINTS" id="PR00368">
    <property type="entry name" value="FADPNR"/>
</dbReference>
<evidence type="ECO:0000256" key="1">
    <source>
        <dbReference type="ARBA" id="ARBA00022630"/>
    </source>
</evidence>
<sequence length="317" mass="33839">MTLPGGPERLEVDVVVVGGGASGLAAASWIGRYRRSVVVIDSQDHRNQQVECSHGYLGRDPQKPADLIAKGREEVLAYPTAQIRFGRVTHVERRPDGLFDVGDDLLAHRLVLACGVKDAFPDVEDFFEHYGASVFHCPACDGYEARDRHVVALGWDPHLVGFASTLQNWACSVTVVTNGRRFRGDDSCRTELATHDITLREQNAVRFLGERGDLRGVELEGGEVLPASMVMFSVAHVPRTDLAEMLGCRLDEEGYVAVSDCGETSVPGVYAAGDLTPGLQLTLVAAASGVVAGVGASQSMFGERGAPTSPEPAPAVG</sequence>
<dbReference type="GO" id="GO:0004791">
    <property type="term" value="F:thioredoxin-disulfide reductase (NADPH) activity"/>
    <property type="evidence" value="ECO:0007669"/>
    <property type="project" value="UniProtKB-EC"/>
</dbReference>
<comment type="catalytic activity">
    <reaction evidence="3">
        <text>[thioredoxin]-dithiol + NADP(+) = [thioredoxin]-disulfide + NADPH + H(+)</text>
        <dbReference type="Rhea" id="RHEA:20345"/>
        <dbReference type="Rhea" id="RHEA-COMP:10698"/>
        <dbReference type="Rhea" id="RHEA-COMP:10700"/>
        <dbReference type="ChEBI" id="CHEBI:15378"/>
        <dbReference type="ChEBI" id="CHEBI:29950"/>
        <dbReference type="ChEBI" id="CHEBI:50058"/>
        <dbReference type="ChEBI" id="CHEBI:57783"/>
        <dbReference type="ChEBI" id="CHEBI:58349"/>
        <dbReference type="EC" id="1.8.1.9"/>
    </reaction>
</comment>
<dbReference type="InterPro" id="IPR023753">
    <property type="entry name" value="FAD/NAD-binding_dom"/>
</dbReference>
<evidence type="ECO:0000259" key="4">
    <source>
        <dbReference type="Pfam" id="PF07992"/>
    </source>
</evidence>
<organism evidence="5">
    <name type="scientific">uncultured Frankineae bacterium</name>
    <dbReference type="NCBI Taxonomy" id="437475"/>
    <lineage>
        <taxon>Bacteria</taxon>
        <taxon>Bacillati</taxon>
        <taxon>Actinomycetota</taxon>
        <taxon>Actinomycetes</taxon>
        <taxon>Frankiales</taxon>
        <taxon>environmental samples</taxon>
    </lineage>
</organism>
<dbReference type="Pfam" id="PF07992">
    <property type="entry name" value="Pyr_redox_2"/>
    <property type="match status" value="1"/>
</dbReference>
<dbReference type="InterPro" id="IPR050097">
    <property type="entry name" value="Ferredoxin-NADP_redctase_2"/>
</dbReference>
<gene>
    <name evidence="5" type="ORF">AVDCRST_MAG07-2456</name>
</gene>
<dbReference type="AlphaFoldDB" id="A0A6J4LMH1"/>
<dbReference type="InterPro" id="IPR036188">
    <property type="entry name" value="FAD/NAD-bd_sf"/>
</dbReference>